<dbReference type="InterPro" id="IPR037185">
    <property type="entry name" value="EmrE-like"/>
</dbReference>
<gene>
    <name evidence="10" type="ORF">As57867_004450</name>
</gene>
<accession>A0A6A4ZKX7</accession>
<keyword evidence="5 8" id="KW-0812">Transmembrane</keyword>
<feature type="transmembrane region" description="Helical" evidence="8">
    <location>
        <begin position="98"/>
        <end position="120"/>
    </location>
</feature>
<feature type="domain" description="EamA" evidence="9">
    <location>
        <begin position="8"/>
        <end position="144"/>
    </location>
</feature>
<feature type="transmembrane region" description="Helical" evidence="8">
    <location>
        <begin position="215"/>
        <end position="234"/>
    </location>
</feature>
<dbReference type="AlphaFoldDB" id="A0A6A4ZKX7"/>
<name>A0A6A4ZKX7_9STRA</name>
<dbReference type="SUPFAM" id="SSF103481">
    <property type="entry name" value="Multidrug resistance efflux transporter EmrE"/>
    <property type="match status" value="2"/>
</dbReference>
<dbReference type="InterPro" id="IPR000620">
    <property type="entry name" value="EamA_dom"/>
</dbReference>
<dbReference type="GO" id="GO:0005886">
    <property type="term" value="C:plasma membrane"/>
    <property type="evidence" value="ECO:0007669"/>
    <property type="project" value="UniProtKB-SubCell"/>
</dbReference>
<dbReference type="PANTHER" id="PTHR22911">
    <property type="entry name" value="ACYL-MALONYL CONDENSING ENZYME-RELATED"/>
    <property type="match status" value="1"/>
</dbReference>
<evidence type="ECO:0000313" key="10">
    <source>
        <dbReference type="EMBL" id="KAF0713196.1"/>
    </source>
</evidence>
<protein>
    <recommendedName>
        <fullName evidence="9">EamA domain-containing protein</fullName>
    </recommendedName>
</protein>
<dbReference type="InterPro" id="IPR004626">
    <property type="entry name" value="RarD"/>
</dbReference>
<feature type="transmembrane region" description="Helical" evidence="8">
    <location>
        <begin position="179"/>
        <end position="195"/>
    </location>
</feature>
<dbReference type="Pfam" id="PF00892">
    <property type="entry name" value="EamA"/>
    <property type="match status" value="1"/>
</dbReference>
<comment type="subcellular location">
    <subcellularLocation>
        <location evidence="1">Cell membrane</location>
        <topology evidence="1">Multi-pass membrane protein</topology>
    </subcellularLocation>
</comment>
<evidence type="ECO:0000256" key="8">
    <source>
        <dbReference type="SAM" id="Phobius"/>
    </source>
</evidence>
<evidence type="ECO:0000256" key="4">
    <source>
        <dbReference type="ARBA" id="ARBA00022475"/>
    </source>
</evidence>
<feature type="transmembrane region" description="Helical" evidence="8">
    <location>
        <begin position="127"/>
        <end position="144"/>
    </location>
</feature>
<evidence type="ECO:0000256" key="2">
    <source>
        <dbReference type="ARBA" id="ARBA00007362"/>
    </source>
</evidence>
<feature type="transmembrane region" description="Helical" evidence="8">
    <location>
        <begin position="270"/>
        <end position="291"/>
    </location>
</feature>
<comment type="caution">
    <text evidence="10">The sequence shown here is derived from an EMBL/GenBank/DDBJ whole genome shotgun (WGS) entry which is preliminary data.</text>
</comment>
<evidence type="ECO:0000256" key="5">
    <source>
        <dbReference type="ARBA" id="ARBA00022692"/>
    </source>
</evidence>
<feature type="transmembrane region" description="Helical" evidence="8">
    <location>
        <begin position="35"/>
        <end position="56"/>
    </location>
</feature>
<proteinExistence type="inferred from homology"/>
<feature type="non-terminal residue" evidence="10">
    <location>
        <position position="307"/>
    </location>
</feature>
<dbReference type="PANTHER" id="PTHR22911:SF137">
    <property type="entry name" value="SOLUTE CARRIER FAMILY 35 MEMBER G2-RELATED"/>
    <property type="match status" value="1"/>
</dbReference>
<dbReference type="OrthoDB" id="64403at2759"/>
<keyword evidence="3" id="KW-0813">Transport</keyword>
<evidence type="ECO:0000259" key="9">
    <source>
        <dbReference type="Pfam" id="PF00892"/>
    </source>
</evidence>
<evidence type="ECO:0000256" key="1">
    <source>
        <dbReference type="ARBA" id="ARBA00004651"/>
    </source>
</evidence>
<feature type="transmembrane region" description="Helical" evidence="8">
    <location>
        <begin position="241"/>
        <end position="264"/>
    </location>
</feature>
<keyword evidence="7 8" id="KW-0472">Membrane</keyword>
<evidence type="ECO:0000256" key="6">
    <source>
        <dbReference type="ARBA" id="ARBA00022989"/>
    </source>
</evidence>
<feature type="transmembrane region" description="Helical" evidence="8">
    <location>
        <begin position="68"/>
        <end position="92"/>
    </location>
</feature>
<feature type="transmembrane region" description="Helical" evidence="8">
    <location>
        <begin position="5"/>
        <end position="23"/>
    </location>
</feature>
<sequence>MPPSAMHMGILSSTVSLVLYGMYPLYFKQLASVPYLQICAHRVVWSFVLLVPLFFWQGNWANFCKTALTWRITAIYFCSGLALVGAWILFMWGVLSGYIVETSLGFFINPIFSVMLALIVLKEPLRLWQRLSVVLAFAGVLVVAIANGEFPALGISIGALLAIYGLIKKGAHVGSIDGVMVEVALMFPPSLAYLVYCQVQGTGVFLHTSASIDWLLFGCGIVTIIPLLLFAYAAPLISFTLLGIIQYINPIIQFLLGVFVYHEAFSTSKLIGFICVWVSLAIFAFESILVYRMERYVSNVTIDERDS</sequence>
<feature type="transmembrane region" description="Helical" evidence="8">
    <location>
        <begin position="150"/>
        <end position="167"/>
    </location>
</feature>
<dbReference type="EMBL" id="VJMH01001101">
    <property type="protein sequence ID" value="KAF0713196.1"/>
    <property type="molecule type" value="Genomic_DNA"/>
</dbReference>
<organism evidence="10">
    <name type="scientific">Aphanomyces stellatus</name>
    <dbReference type="NCBI Taxonomy" id="120398"/>
    <lineage>
        <taxon>Eukaryota</taxon>
        <taxon>Sar</taxon>
        <taxon>Stramenopiles</taxon>
        <taxon>Oomycota</taxon>
        <taxon>Saprolegniomycetes</taxon>
        <taxon>Saprolegniales</taxon>
        <taxon>Verrucalvaceae</taxon>
        <taxon>Aphanomyces</taxon>
    </lineage>
</organism>
<keyword evidence="6 8" id="KW-1133">Transmembrane helix</keyword>
<comment type="similarity">
    <text evidence="2">Belongs to the EamA transporter family.</text>
</comment>
<dbReference type="NCBIfam" id="TIGR00688">
    <property type="entry name" value="rarD"/>
    <property type="match status" value="1"/>
</dbReference>
<reference evidence="10" key="1">
    <citation type="submission" date="2019-06" db="EMBL/GenBank/DDBJ databases">
        <title>Genomics analysis of Aphanomyces spp. identifies a new class of oomycete effector associated with host adaptation.</title>
        <authorList>
            <person name="Gaulin E."/>
        </authorList>
    </citation>
    <scope>NUCLEOTIDE SEQUENCE</scope>
    <source>
        <strain evidence="10">CBS 578.67</strain>
    </source>
</reference>
<evidence type="ECO:0000256" key="7">
    <source>
        <dbReference type="ARBA" id="ARBA00023136"/>
    </source>
</evidence>
<keyword evidence="4" id="KW-1003">Cell membrane</keyword>
<evidence type="ECO:0000256" key="3">
    <source>
        <dbReference type="ARBA" id="ARBA00022448"/>
    </source>
</evidence>